<dbReference type="EMBL" id="JAUSUR010000006">
    <property type="protein sequence ID" value="MDQ0362350.1"/>
    <property type="molecule type" value="Genomic_DNA"/>
</dbReference>
<proteinExistence type="predicted"/>
<feature type="transmembrane region" description="Helical" evidence="1">
    <location>
        <begin position="564"/>
        <end position="583"/>
    </location>
</feature>
<sequence length="665" mass="77838">MKKILVILSGIFMVFCFLFINIESRENYLKTEIENDYLGESFQFMVYQHEEQGFTKDDIQYIVDLADKYKVTVFTNTGSTDNIINQFLIINDEKMLNRYHVDSTFNYSDNAVISTDSKLSTTESIKKYDNSTIITKQSFFSEDNTSLDGWYNVYGENKKEFYEEFNEHFPNDTEVIEIHGDEHEVEYLEDTNQDKLVKFGLLFSCSAVVILLLFFSNQSREISIKKMNGYSLLKIIKDSMLKLTIIMFVFDIVITIAMLLLNIPVISSVHIPLMLNLAVAILIKYVVLIFVYLIVLMYIKTISISTLIKRKGISRFIMNLNTVMRVAFVFILSVSIFKMLPEFNNSLRMAFEYNEFIDTCGDYAHSVSVNGFLDEEENLKIDEFTQELQTKDGYFGVYTGNYDNSLDLGYSWIDVNHNYLKKFPIYNIDNNQIINLDINKTYLLVPKEYIENDELYKSSVERMKEFLTFEEIIIEDEQKVFTFNIEHYEGALGYVRQVPILVSNDFSWYNIYFDNPKESDFMEIHKIFEDAGIETTFNYEYAKDEASFIFNSKLSNVIYEGSVILLYIALLTLLIVQYLLLLFDVNRKEYMIKKMNGYSFFNRYTDIVLLLVSSYLINFLLMKFLGYEITAFVVLLIIMLLDMLFTTLVIKHVEKKSISIVLKGD</sequence>
<dbReference type="Pfam" id="PF07242">
    <property type="entry name" value="DUF1430"/>
    <property type="match status" value="1"/>
</dbReference>
<comment type="caution">
    <text evidence="2">The sequence shown here is derived from an EMBL/GenBank/DDBJ whole genome shotgun (WGS) entry which is preliminary data.</text>
</comment>
<evidence type="ECO:0000313" key="2">
    <source>
        <dbReference type="EMBL" id="MDQ0362350.1"/>
    </source>
</evidence>
<dbReference type="Proteomes" id="UP001230220">
    <property type="component" value="Unassembled WGS sequence"/>
</dbReference>
<feature type="transmembrane region" description="Helical" evidence="1">
    <location>
        <begin position="273"/>
        <end position="299"/>
    </location>
</feature>
<accession>A0ABU0E637</accession>
<feature type="transmembrane region" description="Helical" evidence="1">
    <location>
        <begin position="199"/>
        <end position="219"/>
    </location>
</feature>
<evidence type="ECO:0000313" key="3">
    <source>
        <dbReference type="Proteomes" id="UP001230220"/>
    </source>
</evidence>
<feature type="transmembrane region" description="Helical" evidence="1">
    <location>
        <begin position="631"/>
        <end position="650"/>
    </location>
</feature>
<feature type="transmembrane region" description="Helical" evidence="1">
    <location>
        <begin position="320"/>
        <end position="340"/>
    </location>
</feature>
<name>A0ABU0E637_9FIRM</name>
<gene>
    <name evidence="2" type="ORF">J2S15_003104</name>
</gene>
<evidence type="ECO:0008006" key="4">
    <source>
        <dbReference type="Google" id="ProtNLM"/>
    </source>
</evidence>
<keyword evidence="1" id="KW-0472">Membrane</keyword>
<reference evidence="2 3" key="1">
    <citation type="submission" date="2023-07" db="EMBL/GenBank/DDBJ databases">
        <title>Genomic Encyclopedia of Type Strains, Phase IV (KMG-IV): sequencing the most valuable type-strain genomes for metagenomic binning, comparative biology and taxonomic classification.</title>
        <authorList>
            <person name="Goeker M."/>
        </authorList>
    </citation>
    <scope>NUCLEOTIDE SEQUENCE [LARGE SCALE GENOMIC DNA]</scope>
    <source>
        <strain evidence="2 3">DSM 16784</strain>
    </source>
</reference>
<feature type="transmembrane region" description="Helical" evidence="1">
    <location>
        <begin position="604"/>
        <end position="625"/>
    </location>
</feature>
<evidence type="ECO:0000256" key="1">
    <source>
        <dbReference type="SAM" id="Phobius"/>
    </source>
</evidence>
<keyword evidence="1" id="KW-0812">Transmembrane</keyword>
<keyword evidence="3" id="KW-1185">Reference proteome</keyword>
<feature type="transmembrane region" description="Helical" evidence="1">
    <location>
        <begin position="240"/>
        <end position="261"/>
    </location>
</feature>
<keyword evidence="1" id="KW-1133">Transmembrane helix</keyword>
<organism evidence="2 3">
    <name type="scientific">Breznakia pachnodae</name>
    <dbReference type="NCBI Taxonomy" id="265178"/>
    <lineage>
        <taxon>Bacteria</taxon>
        <taxon>Bacillati</taxon>
        <taxon>Bacillota</taxon>
        <taxon>Erysipelotrichia</taxon>
        <taxon>Erysipelotrichales</taxon>
        <taxon>Erysipelotrichaceae</taxon>
        <taxon>Breznakia</taxon>
    </lineage>
</organism>
<dbReference type="RefSeq" id="WP_307409890.1">
    <property type="nucleotide sequence ID" value="NZ_JAUSUR010000006.1"/>
</dbReference>
<protein>
    <recommendedName>
        <fullName evidence="4">Bacteriocin-associated integral membrane protein</fullName>
    </recommendedName>
</protein>
<dbReference type="InterPro" id="IPR006541">
    <property type="entry name" value="Bacteriocin_ass"/>
</dbReference>